<evidence type="ECO:0008006" key="3">
    <source>
        <dbReference type="Google" id="ProtNLM"/>
    </source>
</evidence>
<dbReference type="SUPFAM" id="SSF53335">
    <property type="entry name" value="S-adenosyl-L-methionine-dependent methyltransferases"/>
    <property type="match status" value="1"/>
</dbReference>
<dbReference type="Gene3D" id="3.40.50.150">
    <property type="entry name" value="Vaccinia Virus protein VP39"/>
    <property type="match status" value="1"/>
</dbReference>
<gene>
    <name evidence="1" type="ORF">GCM10009107_36280</name>
</gene>
<sequence>MQLPPVHLAIIQPAGYVHSLGFLDQARYFRHQFTRMGAEVTIAKNRLREDAVNLVFGAHLGFPADWQRRHACVFVNLEQLGDGGARVSNDYLNLLRGAAVVDYDAANVASYCSEPQDVPIVPFGHAPYLADGTALPLQERPIDLLFFGSMNPRRQAFIQRVEACGWNVANFDHPLYGPERDHFVRQAKAVLNCHFYESSRFEQARAFHAMSLGTPVISERGPQTRPSAAFDESVFWLREGELENFFQHQFARPVFFAQAEARLAAFARHDTIDAYADLLAFAAGFFQAWGKTRAAEPWKPTRVNLGSGKDYKPGWLNIDILARAQPDLVLDLGQAQSFPLTLQGERGAEILLAPDSLDLLYANNVLEHVPDLPMLMGNALTLLKEGGEFQIEVPYEKALTAWQDPTHLRALNENSWLYYTDWFWYLGWFEHRFEVAQSQWLDMQTKPCNKEQAAFMKMTLRKIATTPRERTVARAMQADFGGIADDSWVFTEAAAHPIPTEEVL</sequence>
<organism evidence="1 2">
    <name type="scientific">Ideonella azotifigens</name>
    <dbReference type="NCBI Taxonomy" id="513160"/>
    <lineage>
        <taxon>Bacteria</taxon>
        <taxon>Pseudomonadati</taxon>
        <taxon>Pseudomonadota</taxon>
        <taxon>Betaproteobacteria</taxon>
        <taxon>Burkholderiales</taxon>
        <taxon>Sphaerotilaceae</taxon>
        <taxon>Ideonella</taxon>
    </lineage>
</organism>
<dbReference type="RefSeq" id="WP_141291210.1">
    <property type="nucleotide sequence ID" value="NZ_BAAAEW010000023.1"/>
</dbReference>
<accession>A0ABP3VJD7</accession>
<evidence type="ECO:0000313" key="2">
    <source>
        <dbReference type="Proteomes" id="UP001500279"/>
    </source>
</evidence>
<dbReference type="EMBL" id="BAAAEW010000023">
    <property type="protein sequence ID" value="GAA0757069.1"/>
    <property type="molecule type" value="Genomic_DNA"/>
</dbReference>
<reference evidence="2" key="1">
    <citation type="journal article" date="2019" name="Int. J. Syst. Evol. Microbiol.">
        <title>The Global Catalogue of Microorganisms (GCM) 10K type strain sequencing project: providing services to taxonomists for standard genome sequencing and annotation.</title>
        <authorList>
            <consortium name="The Broad Institute Genomics Platform"/>
            <consortium name="The Broad Institute Genome Sequencing Center for Infectious Disease"/>
            <person name="Wu L."/>
            <person name="Ma J."/>
        </authorList>
    </citation>
    <scope>NUCLEOTIDE SEQUENCE [LARGE SCALE GENOMIC DNA]</scope>
    <source>
        <strain evidence="2">JCM 15503</strain>
    </source>
</reference>
<name>A0ABP3VJD7_9BURK</name>
<comment type="caution">
    <text evidence="1">The sequence shown here is derived from an EMBL/GenBank/DDBJ whole genome shotgun (WGS) entry which is preliminary data.</text>
</comment>
<evidence type="ECO:0000313" key="1">
    <source>
        <dbReference type="EMBL" id="GAA0757069.1"/>
    </source>
</evidence>
<dbReference type="Proteomes" id="UP001500279">
    <property type="component" value="Unassembled WGS sequence"/>
</dbReference>
<protein>
    <recommendedName>
        <fullName evidence="3">Methyltransferase domain-containing protein</fullName>
    </recommendedName>
</protein>
<dbReference type="InterPro" id="IPR029063">
    <property type="entry name" value="SAM-dependent_MTases_sf"/>
</dbReference>
<proteinExistence type="predicted"/>
<keyword evidence="2" id="KW-1185">Reference proteome</keyword>
<dbReference type="Pfam" id="PF13489">
    <property type="entry name" value="Methyltransf_23"/>
    <property type="match status" value="1"/>
</dbReference>